<dbReference type="Gene3D" id="1.10.30.50">
    <property type="match status" value="1"/>
</dbReference>
<feature type="compositionally biased region" description="Basic residues" evidence="2">
    <location>
        <begin position="418"/>
        <end position="428"/>
    </location>
</feature>
<evidence type="ECO:0000256" key="1">
    <source>
        <dbReference type="ARBA" id="ARBA00023450"/>
    </source>
</evidence>
<dbReference type="CDD" id="cd00085">
    <property type="entry name" value="HNHc"/>
    <property type="match status" value="1"/>
</dbReference>
<protein>
    <submittedName>
        <fullName evidence="4">HNH endonuclease</fullName>
    </submittedName>
</protein>
<dbReference type="SMART" id="SM00507">
    <property type="entry name" value="HNHc"/>
    <property type="match status" value="1"/>
</dbReference>
<dbReference type="InterPro" id="IPR003870">
    <property type="entry name" value="DUF222"/>
</dbReference>
<name>A0ABQ3YRP6_9ACTN</name>
<accession>A0ABQ3YRP6</accession>
<comment type="similarity">
    <text evidence="1">Belongs to the Rv1128c/1148c/1588c/1702c/1945/3466 family.</text>
</comment>
<keyword evidence="4" id="KW-0255">Endonuclease</keyword>
<feature type="region of interest" description="Disordered" evidence="2">
    <location>
        <begin position="406"/>
        <end position="428"/>
    </location>
</feature>
<comment type="caution">
    <text evidence="4">The sequence shown here is derived from an EMBL/GenBank/DDBJ whole genome shotgun (WGS) entry which is preliminary data.</text>
</comment>
<dbReference type="GO" id="GO:0004519">
    <property type="term" value="F:endonuclease activity"/>
    <property type="evidence" value="ECO:0007669"/>
    <property type="project" value="UniProtKB-KW"/>
</dbReference>
<feature type="domain" description="HNH nuclease" evidence="3">
    <location>
        <begin position="334"/>
        <end position="386"/>
    </location>
</feature>
<gene>
    <name evidence="4" type="ORF">Adu01nite_13940</name>
</gene>
<proteinExistence type="inferred from homology"/>
<evidence type="ECO:0000259" key="3">
    <source>
        <dbReference type="SMART" id="SM00507"/>
    </source>
</evidence>
<keyword evidence="4" id="KW-0378">Hydrolase</keyword>
<reference evidence="4 5" key="1">
    <citation type="submission" date="2021-01" db="EMBL/GenBank/DDBJ databases">
        <title>Whole genome shotgun sequence of Actinoplanes durhamensis NBRC 14914.</title>
        <authorList>
            <person name="Komaki H."/>
            <person name="Tamura T."/>
        </authorList>
    </citation>
    <scope>NUCLEOTIDE SEQUENCE [LARGE SCALE GENOMIC DNA]</scope>
    <source>
        <strain evidence="4 5">NBRC 14914</strain>
    </source>
</reference>
<dbReference type="Proteomes" id="UP000637628">
    <property type="component" value="Unassembled WGS sequence"/>
</dbReference>
<dbReference type="EMBL" id="BOML01000013">
    <property type="protein sequence ID" value="GIE00044.1"/>
    <property type="molecule type" value="Genomic_DNA"/>
</dbReference>
<evidence type="ECO:0000256" key="2">
    <source>
        <dbReference type="SAM" id="MobiDB-lite"/>
    </source>
</evidence>
<organism evidence="4 5">
    <name type="scientific">Paractinoplanes durhamensis</name>
    <dbReference type="NCBI Taxonomy" id="113563"/>
    <lineage>
        <taxon>Bacteria</taxon>
        <taxon>Bacillati</taxon>
        <taxon>Actinomycetota</taxon>
        <taxon>Actinomycetes</taxon>
        <taxon>Micromonosporales</taxon>
        <taxon>Micromonosporaceae</taxon>
        <taxon>Paractinoplanes</taxon>
    </lineage>
</organism>
<sequence length="428" mass="46085">MLADLQDLSGETAKLAAAPLWPLADSELTDCLHAAYHLEQAAAALQARLVHEAAARGLPGAQGHRSTASWLRSRLRLDSPPARELADRATLLHHHPAVEQALLDGHLNTRQATAIATTLDAIPDELAALDQPDADANDSTQIVEQAQNTLIGMAARLSAFQLRRVGDRILAYVAPHLAERADEAALARQEARAQARRGFTLSAPVDGLVYLRGVLGVEDAATVQAALHPLCTPTPGDKRSPAQQRADALVDVCRLALRTGQLPDDGGQPPQVTVTVAYDPLAKALSTATTDTGQRLSATTARRLACDARILPMTLDGAGQILDAGRSRRLATGPLRQALAVRDRGCAHPDCDRPPRWTDAHHITAWADGGTTTLDNLVLLCRHHHRLIHHPAAGWKIRLGPDGLPDFIPPPDIDPQQHPRRNLYHPRV</sequence>
<keyword evidence="4" id="KW-0540">Nuclease</keyword>
<keyword evidence="5" id="KW-1185">Reference proteome</keyword>
<evidence type="ECO:0000313" key="4">
    <source>
        <dbReference type="EMBL" id="GIE00044.1"/>
    </source>
</evidence>
<dbReference type="InterPro" id="IPR003615">
    <property type="entry name" value="HNH_nuc"/>
</dbReference>
<dbReference type="InterPro" id="IPR002711">
    <property type="entry name" value="HNH"/>
</dbReference>
<evidence type="ECO:0000313" key="5">
    <source>
        <dbReference type="Proteomes" id="UP000637628"/>
    </source>
</evidence>
<dbReference type="RefSeq" id="WP_203725696.1">
    <property type="nucleotide sequence ID" value="NZ_BOML01000013.1"/>
</dbReference>
<dbReference type="Pfam" id="PF02720">
    <property type="entry name" value="DUF222"/>
    <property type="match status" value="1"/>
</dbReference>
<dbReference type="Pfam" id="PF01844">
    <property type="entry name" value="HNH"/>
    <property type="match status" value="1"/>
</dbReference>